<dbReference type="Gene3D" id="2.60.40.1220">
    <property type="match status" value="8"/>
</dbReference>
<dbReference type="InterPro" id="IPR032812">
    <property type="entry name" value="SbsA_Ig"/>
</dbReference>
<accession>A0A7X2T1R2</accession>
<keyword evidence="1" id="KW-0732">Signal</keyword>
<dbReference type="AlphaFoldDB" id="A0A7X2T1R2"/>
<sequence length="1029" mass="108976">MPFVEFYGILSAITETTVTVTLKNTPATEVTATNLSVTLDGKAINVSKVEKVSDKVYKLTIDSLKNKEGNLRINGLDTAFDFKAPEVKSVKPLSDRIIEIKFSENVNEALAQLISNYSLVEAGTANTVNMTGASIKVTGKDTVRLTLANALTKDTKYTLTVKGMQDVSINKNTMSAAGSSVIFTAIEDTVKPVIVSAVAIDANKIEVTMSKELTSTSVTATVKAVKEDGTLDTAKTNKAVVDGNKVVITLSNTSEYLEDGKVYDVALTGGADLSGNVIADNQAIKVTGVRDVVAPTVVETPIYDAENKTITINFSEEMANLDTESNYALFETETGLTHAISSVTVSEDKKSVKLNLSSALKGETLYSIRLNGLKDTAIIANTIAANTIVKFTTNAVITPVELSSAEKPVGDKEDGKTVVLTFNQDLIKEEAENVKNYSIVEKDDAKTALQVTKAVYNSSDRTVTLTTAAQKDKQYTVKVANLLNLDSSKAEKDFTGVDKVKAVLNNVTPKTKNVIDLEFSKEMSAAGTITIVEKGTANAVSVSTSQILTNKKVVRVTTATELKEGSEYTITVAGAKDNSISTNTVDTVSKNFAAVEDKTAPVINAVTCKNGASIEIELSEELKEVGTLDKNNFEIKKGDKVVELNDDVEITVSGSKITLTNKESSNAVAIFENGETYTVALKETTSNYITDLAGNKASNAAVSFKGVVDTIKPAMTGAAMGERDNEVILTFSEEIQALALGQESKFVVTDAVTGESVSVTNAESLTGDDSNKIKLTLAKSTIAGKQYRVYISDASIIKDLEVTPNTLDMNSAVALFTGKDLTAPDKDNVTAVLKSAETIVLTFNEKLDANSVSKEDFVVTNGSNITVKKATVGANDAANTVTLIIEGNEDTSFQPEISIAAKQSIADLSGNKLGGDLATVLTITSRTDKAAPVLKSAVKSGSNDKVIELTFSENIETISSSDSDTIAKVLSIPGYTIESITATGSDNKVTVTLSESVTTNPSVILKAGQTLIKDAANNIYAGNDSVIAE</sequence>
<keyword evidence="4" id="KW-1185">Reference proteome</keyword>
<dbReference type="Pfam" id="PF13205">
    <property type="entry name" value="Big_5"/>
    <property type="match status" value="4"/>
</dbReference>
<feature type="domain" description="SbsA Ig-like" evidence="2">
    <location>
        <begin position="711"/>
        <end position="807"/>
    </location>
</feature>
<name>A0A7X2T1R2_9CLOT</name>
<feature type="domain" description="SbsA Ig-like" evidence="2">
    <location>
        <begin position="293"/>
        <end position="393"/>
    </location>
</feature>
<dbReference type="InterPro" id="IPR028059">
    <property type="entry name" value="SWM_rpt"/>
</dbReference>
<evidence type="ECO:0000259" key="2">
    <source>
        <dbReference type="Pfam" id="PF13205"/>
    </source>
</evidence>
<evidence type="ECO:0000313" key="4">
    <source>
        <dbReference type="Proteomes" id="UP000460287"/>
    </source>
</evidence>
<dbReference type="EMBL" id="VULX01000008">
    <property type="protein sequence ID" value="MSR91188.1"/>
    <property type="molecule type" value="Genomic_DNA"/>
</dbReference>
<feature type="domain" description="SbsA Ig-like" evidence="2">
    <location>
        <begin position="94"/>
        <end position="176"/>
    </location>
</feature>
<dbReference type="RefSeq" id="WP_154531066.1">
    <property type="nucleotide sequence ID" value="NZ_VULX01000008.1"/>
</dbReference>
<feature type="domain" description="SbsA Ig-like" evidence="2">
    <location>
        <begin position="598"/>
        <end position="704"/>
    </location>
</feature>
<proteinExistence type="predicted"/>
<protein>
    <recommendedName>
        <fullName evidence="2">SbsA Ig-like domain-containing protein</fullName>
    </recommendedName>
</protein>
<organism evidence="3 4">
    <name type="scientific">Inconstantimicrobium porci</name>
    <dbReference type="NCBI Taxonomy" id="2652291"/>
    <lineage>
        <taxon>Bacteria</taxon>
        <taxon>Bacillati</taxon>
        <taxon>Bacillota</taxon>
        <taxon>Clostridia</taxon>
        <taxon>Eubacteriales</taxon>
        <taxon>Clostridiaceae</taxon>
        <taxon>Inconstantimicrobium</taxon>
    </lineage>
</organism>
<dbReference type="Proteomes" id="UP000460287">
    <property type="component" value="Unassembled WGS sequence"/>
</dbReference>
<comment type="caution">
    <text evidence="3">The sequence shown here is derived from an EMBL/GenBank/DDBJ whole genome shotgun (WGS) entry which is preliminary data.</text>
</comment>
<evidence type="ECO:0000313" key="3">
    <source>
        <dbReference type="EMBL" id="MSR91188.1"/>
    </source>
</evidence>
<reference evidence="3 4" key="1">
    <citation type="submission" date="2019-08" db="EMBL/GenBank/DDBJ databases">
        <title>In-depth cultivation of the pig gut microbiome towards novel bacterial diversity and tailored functional studies.</title>
        <authorList>
            <person name="Wylensek D."/>
            <person name="Hitch T.C.A."/>
            <person name="Clavel T."/>
        </authorList>
    </citation>
    <scope>NUCLEOTIDE SEQUENCE [LARGE SCALE GENOMIC DNA]</scope>
    <source>
        <strain evidence="3 4">WCA-383-APC-5B</strain>
    </source>
</reference>
<evidence type="ECO:0000256" key="1">
    <source>
        <dbReference type="ARBA" id="ARBA00022729"/>
    </source>
</evidence>
<dbReference type="Pfam" id="PF13753">
    <property type="entry name" value="SWM_repeat"/>
    <property type="match status" value="1"/>
</dbReference>
<dbReference type="InterPro" id="IPR014755">
    <property type="entry name" value="Cu-Rt/internalin_Ig-like"/>
</dbReference>
<gene>
    <name evidence="3" type="ORF">FYJ33_07130</name>
</gene>